<keyword evidence="1" id="KW-0812">Transmembrane</keyword>
<proteinExistence type="predicted"/>
<name>A0ABN7SG36_OIKDI</name>
<dbReference type="Proteomes" id="UP001158576">
    <property type="component" value="Chromosome XSR"/>
</dbReference>
<keyword evidence="1" id="KW-1133">Transmembrane helix</keyword>
<sequence length="183" mass="21366">MDIVNLYFHLRSSCFYRNLYGLAGAGMMILLPMVFCICHSGGFFHTLFAVFKLVLEPIKLTIRCLKLYLEYLDRKNLADSEEGTREDAVVSADFAILYHKLYMVLIEDSIQVILGCGYLADASRWYYEPQSENSSIEIKDCTQSALQNINHDQFDYSQWMPFASVCRQDWVHFFKSIRNLFIY</sequence>
<dbReference type="EMBL" id="OU015569">
    <property type="protein sequence ID" value="CAG5099315.1"/>
    <property type="molecule type" value="Genomic_DNA"/>
</dbReference>
<organism evidence="2 3">
    <name type="scientific">Oikopleura dioica</name>
    <name type="common">Tunicate</name>
    <dbReference type="NCBI Taxonomy" id="34765"/>
    <lineage>
        <taxon>Eukaryota</taxon>
        <taxon>Metazoa</taxon>
        <taxon>Chordata</taxon>
        <taxon>Tunicata</taxon>
        <taxon>Appendicularia</taxon>
        <taxon>Copelata</taxon>
        <taxon>Oikopleuridae</taxon>
        <taxon>Oikopleura</taxon>
    </lineage>
</organism>
<feature type="transmembrane region" description="Helical" evidence="1">
    <location>
        <begin position="20"/>
        <end position="51"/>
    </location>
</feature>
<accession>A0ABN7SG36</accession>
<protein>
    <submittedName>
        <fullName evidence="2">Oidioi.mRNA.OKI2018_I69.XSR.g16438.t1.cds</fullName>
    </submittedName>
</protein>
<reference evidence="2 3" key="1">
    <citation type="submission" date="2021-04" db="EMBL/GenBank/DDBJ databases">
        <authorList>
            <person name="Bliznina A."/>
        </authorList>
    </citation>
    <scope>NUCLEOTIDE SEQUENCE [LARGE SCALE GENOMIC DNA]</scope>
</reference>
<evidence type="ECO:0000313" key="3">
    <source>
        <dbReference type="Proteomes" id="UP001158576"/>
    </source>
</evidence>
<evidence type="ECO:0000313" key="2">
    <source>
        <dbReference type="EMBL" id="CAG5099315.1"/>
    </source>
</evidence>
<evidence type="ECO:0000256" key="1">
    <source>
        <dbReference type="SAM" id="Phobius"/>
    </source>
</evidence>
<keyword evidence="3" id="KW-1185">Reference proteome</keyword>
<keyword evidence="1" id="KW-0472">Membrane</keyword>
<gene>
    <name evidence="2" type="ORF">OKIOD_LOCUS7996</name>
</gene>